<feature type="active site" evidence="5 6">
    <location>
        <position position="349"/>
    </location>
</feature>
<evidence type="ECO:0000256" key="1">
    <source>
        <dbReference type="ARBA" id="ARBA00010193"/>
    </source>
</evidence>
<dbReference type="OrthoDB" id="167576at2759"/>
<dbReference type="PANTHER" id="PTHR46143:SF1">
    <property type="entry name" value="CALPAIN-7"/>
    <property type="match status" value="1"/>
</dbReference>
<dbReference type="AlphaFoldDB" id="A0A8H4P5U2"/>
<proteinExistence type="inferred from homology"/>
<feature type="active site" evidence="5 6">
    <location>
        <position position="329"/>
    </location>
</feature>
<dbReference type="InterPro" id="IPR001300">
    <property type="entry name" value="Peptidase_C2_calpain_cat"/>
</dbReference>
<evidence type="ECO:0000256" key="4">
    <source>
        <dbReference type="ARBA" id="ARBA00022807"/>
    </source>
</evidence>
<sequence>MERRAQAAESLIAASSGQAALDHAIRAADLYMRAAGEAVTKRDATRLRLKCQQLITQAERLKTALTGRDTTQPPSLLLRTSRLHGNHFPPWSSDPTEKDFQLSPSDEPFTDDATFTLSPRQAATFGGWKRPRDLYEDPGIAGEAFMNSESGCDLVQDMTTDCSVVSSLCAAMRILTGRNSVLSSILHPFDKAKGIPRFSASGKYVLRLHFNGCFRRVIIDERLPASTTDRTLYVVDRHNPRLIWPALLEKAYLKVRGGYDFPGSNSGTDLWVLTGWIPEQIFLQREDLDIDAVWKRIKSAHDSEDVVVTLGTGRISAEEEDILGLIGEHDYAVMDLDVVGDSRRLLVKNPWCNGPVWRGGDFRRPAADESTSQPTDPESANSALAAGTFWMSLEDVLQHFESMYLNWNPRLFPQRQDHHFKWKMPSPKLASSLVRNPQYSLQSPKGGPVWILVSRHFMDAELEIARNRTDTMAAVSGQLGFMSILVFDNNGHRVQVSDGDIYRGPYVDSPQTLARIDTSPMKQYTIVIDQHEFPLPDYTLTLSLFSQDSLRVEEAQDAMTHSKEVTSSWTRRTAGGSAACATYLMNPQFKLSLTQPGPLSILLSTDMQDVHVHVDLVWAHGKRVQTLKARDLAGSSGEYRRGCAVANMPNVDAGVYTVVCSTFDAGQLADFALRVSSMVPVPLEPVPADAAGRLRKTLSPFKLSEGEEVRRAHLSVSWLTRMSVTARSVTEPGLDPVYRSSSTLMIRVSVVHGWDPERAVVAVSGEGEYQELKSVARTPEVDMEPARIHREGMWLVVESMGTHRVGECIELELHSDAPVNVGHWELI</sequence>
<dbReference type="Pfam" id="PF00648">
    <property type="entry name" value="Peptidase_C2"/>
    <property type="match status" value="1"/>
</dbReference>
<dbReference type="GO" id="GO:0004198">
    <property type="term" value="F:calcium-dependent cysteine-type endopeptidase activity"/>
    <property type="evidence" value="ECO:0007669"/>
    <property type="project" value="InterPro"/>
</dbReference>
<dbReference type="Pfam" id="PF25435">
    <property type="entry name" value="PalB_C"/>
    <property type="match status" value="1"/>
</dbReference>
<evidence type="ECO:0000256" key="3">
    <source>
        <dbReference type="ARBA" id="ARBA00022801"/>
    </source>
</evidence>
<gene>
    <name evidence="9" type="ORF">FALBO_15245</name>
</gene>
<dbReference type="InterPro" id="IPR022684">
    <property type="entry name" value="Calpain_cysteine_protease"/>
</dbReference>
<dbReference type="SMART" id="SM00230">
    <property type="entry name" value="CysPc"/>
    <property type="match status" value="1"/>
</dbReference>
<comment type="caution">
    <text evidence="9">The sequence shown here is derived from an EMBL/GenBank/DDBJ whole genome shotgun (WGS) entry which is preliminary data.</text>
</comment>
<dbReference type="Gene3D" id="2.60.120.380">
    <property type="match status" value="1"/>
</dbReference>
<evidence type="ECO:0000256" key="2">
    <source>
        <dbReference type="ARBA" id="ARBA00022670"/>
    </source>
</evidence>
<dbReference type="InterPro" id="IPR051297">
    <property type="entry name" value="PalB/RIM13"/>
</dbReference>
<dbReference type="InterPro" id="IPR038765">
    <property type="entry name" value="Papain-like_cys_pep_sf"/>
</dbReference>
<keyword evidence="10" id="KW-1185">Reference proteome</keyword>
<dbReference type="InterPro" id="IPR036213">
    <property type="entry name" value="Calpain_III_sf"/>
</dbReference>
<dbReference type="Proteomes" id="UP000554235">
    <property type="component" value="Unassembled WGS sequence"/>
</dbReference>
<feature type="active site" evidence="5 6">
    <location>
        <position position="162"/>
    </location>
</feature>
<dbReference type="SUPFAM" id="SSF49758">
    <property type="entry name" value="Calpain large subunit, middle domain (domain III)"/>
    <property type="match status" value="2"/>
</dbReference>
<evidence type="ECO:0000256" key="7">
    <source>
        <dbReference type="SAM" id="MobiDB-lite"/>
    </source>
</evidence>
<keyword evidence="4 6" id="KW-0788">Thiol protease</keyword>
<feature type="compositionally biased region" description="Polar residues" evidence="7">
    <location>
        <begin position="369"/>
        <end position="381"/>
    </location>
</feature>
<evidence type="ECO:0000313" key="10">
    <source>
        <dbReference type="Proteomes" id="UP000554235"/>
    </source>
</evidence>
<feature type="region of interest" description="Disordered" evidence="7">
    <location>
        <begin position="362"/>
        <end position="381"/>
    </location>
</feature>
<evidence type="ECO:0000259" key="8">
    <source>
        <dbReference type="PROSITE" id="PS50203"/>
    </source>
</evidence>
<dbReference type="InterPro" id="IPR022683">
    <property type="entry name" value="Calpain_III"/>
</dbReference>
<accession>A0A8H4P5U2</accession>
<dbReference type="SUPFAM" id="SSF54001">
    <property type="entry name" value="Cysteine proteinases"/>
    <property type="match status" value="1"/>
</dbReference>
<dbReference type="PRINTS" id="PR00704">
    <property type="entry name" value="CALPAIN"/>
</dbReference>
<evidence type="ECO:0000256" key="5">
    <source>
        <dbReference type="PIRSR" id="PIRSR622684-1"/>
    </source>
</evidence>
<dbReference type="Gene3D" id="3.90.70.10">
    <property type="entry name" value="Cysteine proteinases"/>
    <property type="match status" value="1"/>
</dbReference>
<keyword evidence="3 6" id="KW-0378">Hydrolase</keyword>
<protein>
    <submittedName>
        <fullName evidence="9">Calpain-like protease palBory</fullName>
    </submittedName>
</protein>
<dbReference type="EMBL" id="JAADYS010002611">
    <property type="protein sequence ID" value="KAF4457261.1"/>
    <property type="molecule type" value="Genomic_DNA"/>
</dbReference>
<dbReference type="GO" id="GO:0006508">
    <property type="term" value="P:proteolysis"/>
    <property type="evidence" value="ECO:0007669"/>
    <property type="project" value="UniProtKB-KW"/>
</dbReference>
<comment type="similarity">
    <text evidence="1">Belongs to the peptidase C2 family. PalB/RIM13 subfamily.</text>
</comment>
<name>A0A8H4P5U2_9HYPO</name>
<organism evidence="9 10">
    <name type="scientific">Fusarium albosuccineum</name>
    <dbReference type="NCBI Taxonomy" id="1237068"/>
    <lineage>
        <taxon>Eukaryota</taxon>
        <taxon>Fungi</taxon>
        <taxon>Dikarya</taxon>
        <taxon>Ascomycota</taxon>
        <taxon>Pezizomycotina</taxon>
        <taxon>Sordariomycetes</taxon>
        <taxon>Hypocreomycetidae</taxon>
        <taxon>Hypocreales</taxon>
        <taxon>Nectriaceae</taxon>
        <taxon>Fusarium</taxon>
        <taxon>Fusarium decemcellulare species complex</taxon>
    </lineage>
</organism>
<dbReference type="PROSITE" id="PS50203">
    <property type="entry name" value="CALPAIN_CAT"/>
    <property type="match status" value="1"/>
</dbReference>
<feature type="domain" description="Calpain catalytic" evidence="8">
    <location>
        <begin position="97"/>
        <end position="409"/>
    </location>
</feature>
<dbReference type="PANTHER" id="PTHR46143">
    <property type="entry name" value="CALPAIN-7"/>
    <property type="match status" value="1"/>
</dbReference>
<keyword evidence="2 6" id="KW-0645">Protease</keyword>
<reference evidence="9 10" key="1">
    <citation type="submission" date="2020-01" db="EMBL/GenBank/DDBJ databases">
        <title>Identification and distribution of gene clusters putatively required for synthesis of sphingolipid metabolism inhibitors in phylogenetically diverse species of the filamentous fungus Fusarium.</title>
        <authorList>
            <person name="Kim H.-S."/>
            <person name="Busman M."/>
            <person name="Brown D.W."/>
            <person name="Divon H."/>
            <person name="Uhlig S."/>
            <person name="Proctor R.H."/>
        </authorList>
    </citation>
    <scope>NUCLEOTIDE SEQUENCE [LARGE SCALE GENOMIC DNA]</scope>
    <source>
        <strain evidence="9 10">NRRL 20459</strain>
    </source>
</reference>
<dbReference type="SMART" id="SM00720">
    <property type="entry name" value="calpain_III"/>
    <property type="match status" value="1"/>
</dbReference>
<evidence type="ECO:0000313" key="9">
    <source>
        <dbReference type="EMBL" id="KAF4457261.1"/>
    </source>
</evidence>
<dbReference type="CDD" id="cd00044">
    <property type="entry name" value="CysPc"/>
    <property type="match status" value="1"/>
</dbReference>
<evidence type="ECO:0000256" key="6">
    <source>
        <dbReference type="PROSITE-ProRule" id="PRU00239"/>
    </source>
</evidence>